<organism evidence="3 4">
    <name type="scientific">Mycolicibacterium arenosum</name>
    <dbReference type="NCBI Taxonomy" id="2952157"/>
    <lineage>
        <taxon>Bacteria</taxon>
        <taxon>Bacillati</taxon>
        <taxon>Actinomycetota</taxon>
        <taxon>Actinomycetes</taxon>
        <taxon>Mycobacteriales</taxon>
        <taxon>Mycobacteriaceae</taxon>
        <taxon>Mycolicibacterium</taxon>
    </lineage>
</organism>
<feature type="chain" id="PRO_5047096865" evidence="1">
    <location>
        <begin position="19"/>
        <end position="251"/>
    </location>
</feature>
<dbReference type="PROSITE" id="PS51257">
    <property type="entry name" value="PROKAR_LIPOPROTEIN"/>
    <property type="match status" value="1"/>
</dbReference>
<reference evidence="3 4" key="1">
    <citation type="submission" date="2022-06" db="EMBL/GenBank/DDBJ databases">
        <title>Mycolicibacterium sp. CAU 1645 isolated from seawater.</title>
        <authorList>
            <person name="Kim W."/>
        </authorList>
    </citation>
    <scope>NUCLEOTIDE SEQUENCE [LARGE SCALE GENOMIC DNA]</scope>
    <source>
        <strain evidence="3 4">CAU 1645</strain>
    </source>
</reference>
<evidence type="ECO:0000313" key="3">
    <source>
        <dbReference type="EMBL" id="MCP9274333.1"/>
    </source>
</evidence>
<accession>A0ABT1M5D5</accession>
<feature type="signal peptide" evidence="1">
    <location>
        <begin position="1"/>
        <end position="18"/>
    </location>
</feature>
<gene>
    <name evidence="3" type="ORF">NM203_19265</name>
</gene>
<proteinExistence type="predicted"/>
<dbReference type="InterPro" id="IPR025637">
    <property type="entry name" value="DUF4333"/>
</dbReference>
<dbReference type="Proteomes" id="UP001651690">
    <property type="component" value="Unassembled WGS sequence"/>
</dbReference>
<dbReference type="Pfam" id="PF14230">
    <property type="entry name" value="DUF4333"/>
    <property type="match status" value="3"/>
</dbReference>
<protein>
    <submittedName>
        <fullName evidence="3">DUF4333 domain-containing protein</fullName>
    </submittedName>
</protein>
<evidence type="ECO:0000256" key="1">
    <source>
        <dbReference type="SAM" id="SignalP"/>
    </source>
</evidence>
<keyword evidence="1" id="KW-0732">Signal</keyword>
<feature type="domain" description="DUF4333" evidence="2">
    <location>
        <begin position="15"/>
        <end position="89"/>
    </location>
</feature>
<evidence type="ECO:0000259" key="2">
    <source>
        <dbReference type="Pfam" id="PF14230"/>
    </source>
</evidence>
<sequence>MNRRISLALISFAAVVAAGCSFSIGGTTVDKQSLSDEISKQLAGQWDRAPESVTCPGDLKGEVGQKATCEFTEDGETYSVTATVTEVDGSQVLFDIEPELPKTIDEQQIAEKVSARIEEDAEFTPESVSCVEDVDRKKGVTTRCEYVDAGVSYPVNVTITEIDGIDFEVGVDGIPVVPAEAVAQQVSDQLAQRIGVAPETVTCPGPLEGVVGTEMRCALIDSGDTYGVTVTVTKVNGTNVNFDIKVDDEPS</sequence>
<comment type="caution">
    <text evidence="3">The sequence shown here is derived from an EMBL/GenBank/DDBJ whole genome shotgun (WGS) entry which is preliminary data.</text>
</comment>
<keyword evidence="4" id="KW-1185">Reference proteome</keyword>
<name>A0ABT1M5D5_9MYCO</name>
<feature type="domain" description="DUF4333" evidence="2">
    <location>
        <begin position="101"/>
        <end position="164"/>
    </location>
</feature>
<feature type="domain" description="DUF4333" evidence="2">
    <location>
        <begin position="173"/>
        <end position="237"/>
    </location>
</feature>
<dbReference type="RefSeq" id="WP_255061824.1">
    <property type="nucleotide sequence ID" value="NZ_JANDBD010000008.1"/>
</dbReference>
<dbReference type="EMBL" id="JANDBD010000008">
    <property type="protein sequence ID" value="MCP9274333.1"/>
    <property type="molecule type" value="Genomic_DNA"/>
</dbReference>
<evidence type="ECO:0000313" key="4">
    <source>
        <dbReference type="Proteomes" id="UP001651690"/>
    </source>
</evidence>